<dbReference type="PANTHER" id="PTHR14239">
    <property type="entry name" value="DUDULIN-RELATED"/>
    <property type="match status" value="1"/>
</dbReference>
<comment type="caution">
    <text evidence="3">The sequence shown here is derived from an EMBL/GenBank/DDBJ whole genome shotgun (WGS) entry which is preliminary data.</text>
</comment>
<dbReference type="InterPro" id="IPR028939">
    <property type="entry name" value="P5C_Rdtase_cat_N"/>
</dbReference>
<evidence type="ECO:0000313" key="4">
    <source>
        <dbReference type="Proteomes" id="UP001499854"/>
    </source>
</evidence>
<dbReference type="Pfam" id="PF03807">
    <property type="entry name" value="F420_oxidored"/>
    <property type="match status" value="1"/>
</dbReference>
<dbReference type="InterPro" id="IPR036291">
    <property type="entry name" value="NAD(P)-bd_dom_sf"/>
</dbReference>
<protein>
    <recommendedName>
        <fullName evidence="2">Pyrroline-5-carboxylate reductase catalytic N-terminal domain-containing protein</fullName>
    </recommendedName>
</protein>
<proteinExistence type="predicted"/>
<evidence type="ECO:0000259" key="2">
    <source>
        <dbReference type="Pfam" id="PF03807"/>
    </source>
</evidence>
<reference evidence="4" key="1">
    <citation type="journal article" date="2019" name="Int. J. Syst. Evol. Microbiol.">
        <title>The Global Catalogue of Microorganisms (GCM) 10K type strain sequencing project: providing services to taxonomists for standard genome sequencing and annotation.</title>
        <authorList>
            <consortium name="The Broad Institute Genomics Platform"/>
            <consortium name="The Broad Institute Genome Sequencing Center for Infectious Disease"/>
            <person name="Wu L."/>
            <person name="Ma J."/>
        </authorList>
    </citation>
    <scope>NUCLEOTIDE SEQUENCE [LARGE SCALE GENOMIC DNA]</scope>
    <source>
        <strain evidence="4">JCM 16013</strain>
    </source>
</reference>
<evidence type="ECO:0000256" key="1">
    <source>
        <dbReference type="ARBA" id="ARBA00023002"/>
    </source>
</evidence>
<gene>
    <name evidence="3" type="ORF">GCM10009838_01190</name>
</gene>
<organism evidence="3 4">
    <name type="scientific">Catenulispora subtropica</name>
    <dbReference type="NCBI Taxonomy" id="450798"/>
    <lineage>
        <taxon>Bacteria</taxon>
        <taxon>Bacillati</taxon>
        <taxon>Actinomycetota</taxon>
        <taxon>Actinomycetes</taxon>
        <taxon>Catenulisporales</taxon>
        <taxon>Catenulisporaceae</taxon>
        <taxon>Catenulispora</taxon>
    </lineage>
</organism>
<name>A0ABP5BNZ2_9ACTN</name>
<dbReference type="Gene3D" id="3.40.50.720">
    <property type="entry name" value="NAD(P)-binding Rossmann-like Domain"/>
    <property type="match status" value="1"/>
</dbReference>
<accession>A0ABP5BNZ2</accession>
<keyword evidence="4" id="KW-1185">Reference proteome</keyword>
<dbReference type="Proteomes" id="UP001499854">
    <property type="component" value="Unassembled WGS sequence"/>
</dbReference>
<evidence type="ECO:0000313" key="3">
    <source>
        <dbReference type="EMBL" id="GAA1949874.1"/>
    </source>
</evidence>
<dbReference type="InterPro" id="IPR051267">
    <property type="entry name" value="STEAP_metalloreductase"/>
</dbReference>
<sequence>MTTAVIGTGFIGGTLGRAFARAGHPTVFGSRTPETDTAARDSGATTATVAEAIAQADTVVLAIPATAVEELLATYGDALAGKLVIDAANNVGGPVAHHAELVARYAPKARYARAFNTLGGENLADPDFDGTAADLFYSAPRSDRPTIEALIGALGLRPMYVGENQQDTVDGVLRLWFALAITQGHGRHLAFRTLTRSAESS</sequence>
<dbReference type="SUPFAM" id="SSF51735">
    <property type="entry name" value="NAD(P)-binding Rossmann-fold domains"/>
    <property type="match status" value="1"/>
</dbReference>
<keyword evidence="1" id="KW-0560">Oxidoreductase</keyword>
<feature type="domain" description="Pyrroline-5-carboxylate reductase catalytic N-terminal" evidence="2">
    <location>
        <begin position="4"/>
        <end position="90"/>
    </location>
</feature>
<dbReference type="PANTHER" id="PTHR14239:SF10">
    <property type="entry name" value="REDUCTASE"/>
    <property type="match status" value="1"/>
</dbReference>
<dbReference type="EMBL" id="BAAAQM010000001">
    <property type="protein sequence ID" value="GAA1949874.1"/>
    <property type="molecule type" value="Genomic_DNA"/>
</dbReference>